<feature type="non-terminal residue" evidence="1">
    <location>
        <position position="1"/>
    </location>
</feature>
<name>A0ACA9P485_9GLOM</name>
<proteinExistence type="predicted"/>
<keyword evidence="2" id="KW-1185">Reference proteome</keyword>
<gene>
    <name evidence="1" type="ORF">SPELUC_LOCUS10677</name>
</gene>
<organism evidence="1 2">
    <name type="scientific">Cetraspora pellucida</name>
    <dbReference type="NCBI Taxonomy" id="1433469"/>
    <lineage>
        <taxon>Eukaryota</taxon>
        <taxon>Fungi</taxon>
        <taxon>Fungi incertae sedis</taxon>
        <taxon>Mucoromycota</taxon>
        <taxon>Glomeromycotina</taxon>
        <taxon>Glomeromycetes</taxon>
        <taxon>Diversisporales</taxon>
        <taxon>Gigasporaceae</taxon>
        <taxon>Cetraspora</taxon>
    </lineage>
</organism>
<sequence length="74" mass="8383">ERKISTNDNTTFKTNEPNSKTNEYIYLNCLITLCLPYHFFKIKVSNGSDVESLETQVQACLFLLPSGATSTPHR</sequence>
<dbReference type="EMBL" id="CAJVPW010020543">
    <property type="protein sequence ID" value="CAG8689603.1"/>
    <property type="molecule type" value="Genomic_DNA"/>
</dbReference>
<evidence type="ECO:0000313" key="1">
    <source>
        <dbReference type="EMBL" id="CAG8689603.1"/>
    </source>
</evidence>
<protein>
    <submittedName>
        <fullName evidence="1">12999_t:CDS:1</fullName>
    </submittedName>
</protein>
<evidence type="ECO:0000313" key="2">
    <source>
        <dbReference type="Proteomes" id="UP000789366"/>
    </source>
</evidence>
<comment type="caution">
    <text evidence="1">The sequence shown here is derived from an EMBL/GenBank/DDBJ whole genome shotgun (WGS) entry which is preliminary data.</text>
</comment>
<accession>A0ACA9P485</accession>
<reference evidence="1" key="1">
    <citation type="submission" date="2021-06" db="EMBL/GenBank/DDBJ databases">
        <authorList>
            <person name="Kallberg Y."/>
            <person name="Tangrot J."/>
            <person name="Rosling A."/>
        </authorList>
    </citation>
    <scope>NUCLEOTIDE SEQUENCE</scope>
    <source>
        <strain evidence="1">28 12/20/2015</strain>
    </source>
</reference>
<feature type="non-terminal residue" evidence="1">
    <location>
        <position position="74"/>
    </location>
</feature>
<dbReference type="Proteomes" id="UP000789366">
    <property type="component" value="Unassembled WGS sequence"/>
</dbReference>